<accession>A0A0K2UHG5</accession>
<name>A0A0K2UHG5_LEPSM</name>
<sequence>MGGGIDTTSNRFRLFQYICTMYELVLLDNLTTQFVLF</sequence>
<protein>
    <submittedName>
        <fullName evidence="1">24dehydrocholesterol reductase [Sorex araneus]</fullName>
    </submittedName>
</protein>
<dbReference type="EMBL" id="HACA01020159">
    <property type="protein sequence ID" value="CDW37520.1"/>
    <property type="molecule type" value="Transcribed_RNA"/>
</dbReference>
<proteinExistence type="predicted"/>
<organism evidence="1">
    <name type="scientific">Lepeophtheirus salmonis</name>
    <name type="common">Salmon louse</name>
    <name type="synonym">Caligus salmonis</name>
    <dbReference type="NCBI Taxonomy" id="72036"/>
    <lineage>
        <taxon>Eukaryota</taxon>
        <taxon>Metazoa</taxon>
        <taxon>Ecdysozoa</taxon>
        <taxon>Arthropoda</taxon>
        <taxon>Crustacea</taxon>
        <taxon>Multicrustacea</taxon>
        <taxon>Hexanauplia</taxon>
        <taxon>Copepoda</taxon>
        <taxon>Siphonostomatoida</taxon>
        <taxon>Caligidae</taxon>
        <taxon>Lepeophtheirus</taxon>
    </lineage>
</organism>
<reference evidence="1" key="1">
    <citation type="submission" date="2014-05" db="EMBL/GenBank/DDBJ databases">
        <authorList>
            <person name="Chronopoulou M."/>
        </authorList>
    </citation>
    <scope>NUCLEOTIDE SEQUENCE</scope>
    <source>
        <tissue evidence="1">Whole organism</tissue>
    </source>
</reference>
<gene>
    <name evidence="1" type="primary">DHCR24</name>
</gene>
<evidence type="ECO:0000313" key="1">
    <source>
        <dbReference type="EMBL" id="CDW37520.1"/>
    </source>
</evidence>
<dbReference type="AlphaFoldDB" id="A0A0K2UHG5"/>